<dbReference type="PhylomeDB" id="A0A0G4HTE1"/>
<proteinExistence type="predicted"/>
<gene>
    <name evidence="1" type="ORF">Cvel_31403</name>
</gene>
<dbReference type="EMBL" id="CDMZ01003807">
    <property type="protein sequence ID" value="CEM47659.1"/>
    <property type="molecule type" value="Genomic_DNA"/>
</dbReference>
<dbReference type="VEuPathDB" id="CryptoDB:Cvel_31403"/>
<sequence>MTLWWTTSPGNTGTTLWKQPSRTPRSLTMEVFQAANAAGVCEQGFFLYDQVYSKKRKRLTQPHQDLLVTTHANLHLQRVHQRNTGHHRRETQILGIQGLDLASDKSAEAFDDEPDGEIAVEYLKSIGLEFREAAF</sequence>
<evidence type="ECO:0000313" key="1">
    <source>
        <dbReference type="EMBL" id="CEM47659.1"/>
    </source>
</evidence>
<reference evidence="1" key="1">
    <citation type="submission" date="2014-11" db="EMBL/GenBank/DDBJ databases">
        <authorList>
            <person name="Otto D Thomas"/>
            <person name="Naeem Raeece"/>
        </authorList>
    </citation>
    <scope>NUCLEOTIDE SEQUENCE</scope>
</reference>
<organism evidence="1">
    <name type="scientific">Chromera velia CCMP2878</name>
    <dbReference type="NCBI Taxonomy" id="1169474"/>
    <lineage>
        <taxon>Eukaryota</taxon>
        <taxon>Sar</taxon>
        <taxon>Alveolata</taxon>
        <taxon>Colpodellida</taxon>
        <taxon>Chromeraceae</taxon>
        <taxon>Chromera</taxon>
    </lineage>
</organism>
<protein>
    <submittedName>
        <fullName evidence="1">Uncharacterized protein</fullName>
    </submittedName>
</protein>
<name>A0A0G4HTE1_9ALVE</name>
<accession>A0A0G4HTE1</accession>
<dbReference type="AlphaFoldDB" id="A0A0G4HTE1"/>